<keyword evidence="2" id="KW-1185">Reference proteome</keyword>
<dbReference type="AlphaFoldDB" id="A0A835J4N0"/>
<evidence type="ECO:0000313" key="1">
    <source>
        <dbReference type="EMBL" id="KAF9664487.1"/>
    </source>
</evidence>
<organism evidence="1 2">
    <name type="scientific">Salix dunnii</name>
    <dbReference type="NCBI Taxonomy" id="1413687"/>
    <lineage>
        <taxon>Eukaryota</taxon>
        <taxon>Viridiplantae</taxon>
        <taxon>Streptophyta</taxon>
        <taxon>Embryophyta</taxon>
        <taxon>Tracheophyta</taxon>
        <taxon>Spermatophyta</taxon>
        <taxon>Magnoliopsida</taxon>
        <taxon>eudicotyledons</taxon>
        <taxon>Gunneridae</taxon>
        <taxon>Pentapetalae</taxon>
        <taxon>rosids</taxon>
        <taxon>fabids</taxon>
        <taxon>Malpighiales</taxon>
        <taxon>Salicaceae</taxon>
        <taxon>Saliceae</taxon>
        <taxon>Salix</taxon>
    </lineage>
</organism>
<gene>
    <name evidence="1" type="ORF">SADUNF_Sadunf16G0023900</name>
</gene>
<sequence length="99" mass="11737">MATDPVGFDRVNRVEASKEHPLHVFFCHPNKRTNERRQRKKNKKVQASELFWVLVLVLVRNSSIVHSKQQNQRFQIWKKGSHVCRESGDSRWVCVKLKL</sequence>
<evidence type="ECO:0000313" key="2">
    <source>
        <dbReference type="Proteomes" id="UP000657918"/>
    </source>
</evidence>
<accession>A0A835J4N0</accession>
<dbReference type="Proteomes" id="UP000657918">
    <property type="component" value="Chromosome 16"/>
</dbReference>
<comment type="caution">
    <text evidence="1">The sequence shown here is derived from an EMBL/GenBank/DDBJ whole genome shotgun (WGS) entry which is preliminary data.</text>
</comment>
<protein>
    <submittedName>
        <fullName evidence="1">Uncharacterized protein</fullName>
    </submittedName>
</protein>
<proteinExistence type="predicted"/>
<dbReference type="EMBL" id="JADGMS010000016">
    <property type="protein sequence ID" value="KAF9664487.1"/>
    <property type="molecule type" value="Genomic_DNA"/>
</dbReference>
<name>A0A835J4N0_9ROSI</name>
<reference evidence="1 2" key="1">
    <citation type="submission" date="2020-10" db="EMBL/GenBank/DDBJ databases">
        <title>Plant Genome Project.</title>
        <authorList>
            <person name="Zhang R.-G."/>
        </authorList>
    </citation>
    <scope>NUCLEOTIDE SEQUENCE [LARGE SCALE GENOMIC DNA]</scope>
    <source>
        <strain evidence="1">FAFU-HL-1</strain>
        <tissue evidence="1">Leaf</tissue>
    </source>
</reference>